<dbReference type="InterPro" id="IPR052535">
    <property type="entry name" value="Bacilysin_H2HPP_isomerase"/>
</dbReference>
<dbReference type="InterPro" id="IPR013096">
    <property type="entry name" value="Cupin_2"/>
</dbReference>
<keyword evidence="3" id="KW-1185">Reference proteome</keyword>
<proteinExistence type="predicted"/>
<dbReference type="CDD" id="cd02210">
    <property type="entry name" value="cupin_BLR2406-like"/>
    <property type="match status" value="1"/>
</dbReference>
<dbReference type="PIRSF" id="PIRSF037087">
    <property type="entry name" value="UCP037087"/>
    <property type="match status" value="1"/>
</dbReference>
<protein>
    <submittedName>
        <fullName evidence="2">RmlC-like cupin family protein</fullName>
    </submittedName>
</protein>
<dbReference type="Pfam" id="PF07883">
    <property type="entry name" value="Cupin_2"/>
    <property type="match status" value="1"/>
</dbReference>
<dbReference type="SUPFAM" id="SSF51182">
    <property type="entry name" value="RmlC-like cupins"/>
    <property type="match status" value="1"/>
</dbReference>
<comment type="caution">
    <text evidence="2">The sequence shown here is derived from an EMBL/GenBank/DDBJ whole genome shotgun (WGS) entry which is preliminary data.</text>
</comment>
<dbReference type="InterPro" id="IPR014710">
    <property type="entry name" value="RmlC-like_jellyroll"/>
</dbReference>
<feature type="domain" description="Cupin type-2" evidence="1">
    <location>
        <begin position="46"/>
        <end position="116"/>
    </location>
</feature>
<dbReference type="Gene3D" id="2.60.120.10">
    <property type="entry name" value="Jelly Rolls"/>
    <property type="match status" value="1"/>
</dbReference>
<dbReference type="PANTHER" id="PTHR40112">
    <property type="entry name" value="H2HPP ISOMERASE"/>
    <property type="match status" value="1"/>
</dbReference>
<sequence>MDTRTDFRQTRFAVRGSEPYTSAQGSRYAPGVSAETTGASALFLGLVTLPAGERTKAHVHEHHESAHYMLSGEEVELWTGAQLQQRDVVRPGDYLFVPAGMPHVAVNRGRIPAVFVGARNEPTAQESVLLLPELDALVP</sequence>
<evidence type="ECO:0000313" key="2">
    <source>
        <dbReference type="EMBL" id="MDR6538015.1"/>
    </source>
</evidence>
<organism evidence="2 3">
    <name type="scientific">Variovorax soli</name>
    <dbReference type="NCBI Taxonomy" id="376815"/>
    <lineage>
        <taxon>Bacteria</taxon>
        <taxon>Pseudomonadati</taxon>
        <taxon>Pseudomonadota</taxon>
        <taxon>Betaproteobacteria</taxon>
        <taxon>Burkholderiales</taxon>
        <taxon>Comamonadaceae</taxon>
        <taxon>Variovorax</taxon>
    </lineage>
</organism>
<name>A0ABU1NHT5_9BURK</name>
<dbReference type="RefSeq" id="WP_309904421.1">
    <property type="nucleotide sequence ID" value="NZ_JAVDRF010000008.1"/>
</dbReference>
<evidence type="ECO:0000259" key="1">
    <source>
        <dbReference type="Pfam" id="PF07883"/>
    </source>
</evidence>
<reference evidence="2 3" key="1">
    <citation type="submission" date="2023-07" db="EMBL/GenBank/DDBJ databases">
        <title>Sorghum-associated microbial communities from plants grown in Nebraska, USA.</title>
        <authorList>
            <person name="Schachtman D."/>
        </authorList>
    </citation>
    <scope>NUCLEOTIDE SEQUENCE [LARGE SCALE GENOMIC DNA]</scope>
    <source>
        <strain evidence="2 3">DS1781</strain>
    </source>
</reference>
<dbReference type="InterPro" id="IPR017102">
    <property type="entry name" value="UCP037087"/>
</dbReference>
<gene>
    <name evidence="2" type="ORF">J2739_003801</name>
</gene>
<accession>A0ABU1NHT5</accession>
<dbReference type="Proteomes" id="UP001184230">
    <property type="component" value="Unassembled WGS sequence"/>
</dbReference>
<dbReference type="EMBL" id="JAVDRF010000008">
    <property type="protein sequence ID" value="MDR6538015.1"/>
    <property type="molecule type" value="Genomic_DNA"/>
</dbReference>
<dbReference type="PANTHER" id="PTHR40112:SF1">
    <property type="entry name" value="H2HPP ISOMERASE"/>
    <property type="match status" value="1"/>
</dbReference>
<evidence type="ECO:0000313" key="3">
    <source>
        <dbReference type="Proteomes" id="UP001184230"/>
    </source>
</evidence>
<dbReference type="InterPro" id="IPR011051">
    <property type="entry name" value="RmlC_Cupin_sf"/>
</dbReference>